<evidence type="ECO:0000256" key="4">
    <source>
        <dbReference type="ARBA" id="ARBA00023163"/>
    </source>
</evidence>
<dbReference type="PANTHER" id="PTHR30126:SF40">
    <property type="entry name" value="HTH-TYPE TRANSCRIPTIONAL REGULATOR GLTR"/>
    <property type="match status" value="1"/>
</dbReference>
<sequence>MFDSLLSRHGLSIDRLHNFLRVAEAGSIADAADRDPSRQSLFSRQIRELEEFFGAQLTRRVGHGLEITEAGEELAVIIRSQFSALEAFAAKAHDIRRTLTVGAGASVVEWLLAPSLGEWSEILGPRFDWKLSNVRSAEGVEQLRTGKLDFLVVRDDALKNCPKTIHHVALAGFGYKLFVPRGKSPQRLPMAILASGGQLAKATHDLLNAGKVKASGRTVECTSLIQVASLISSGTACGILPEIAHTAFADRLSRASVESFALPTKKPYRRQLVLAWNSRSLETRGIRSVSVTRMADALSLNFPQ</sequence>
<keyword evidence="3" id="KW-0238">DNA-binding</keyword>
<dbReference type="Pfam" id="PF03466">
    <property type="entry name" value="LysR_substrate"/>
    <property type="match status" value="1"/>
</dbReference>
<keyword evidence="2" id="KW-0805">Transcription regulation</keyword>
<evidence type="ECO:0000256" key="2">
    <source>
        <dbReference type="ARBA" id="ARBA00023015"/>
    </source>
</evidence>
<dbReference type="Gene3D" id="3.40.190.10">
    <property type="entry name" value="Periplasmic binding protein-like II"/>
    <property type="match status" value="2"/>
</dbReference>
<dbReference type="AlphaFoldDB" id="A0A6B3L5H8"/>
<proteinExistence type="inferred from homology"/>
<reference evidence="5 6" key="1">
    <citation type="submission" date="2020-12" db="EMBL/GenBank/DDBJ databases">
        <title>Sulforoseuscoccus oceanibium gen. nov., sp. nov., a representative of the phylum Verrucomicrobia with special cytoplasmic membrane, and proposal of Sulforoseuscoccusaceae fam. nov.</title>
        <authorList>
            <person name="Xi F."/>
        </authorList>
    </citation>
    <scope>NUCLEOTIDE SEQUENCE [LARGE SCALE GENOMIC DNA]</scope>
    <source>
        <strain evidence="5 6">T37</strain>
    </source>
</reference>
<dbReference type="RefSeq" id="WP_164363841.1">
    <property type="nucleotide sequence ID" value="NZ_CP066776.1"/>
</dbReference>
<name>A0A6B3L5H8_9BACT</name>
<dbReference type="Pfam" id="PF00126">
    <property type="entry name" value="HTH_1"/>
    <property type="match status" value="1"/>
</dbReference>
<dbReference type="InterPro" id="IPR000847">
    <property type="entry name" value="LysR_HTH_N"/>
</dbReference>
<gene>
    <name evidence="5" type="ORF">G3M56_001725</name>
</gene>
<dbReference type="SUPFAM" id="SSF53850">
    <property type="entry name" value="Periplasmic binding protein-like II"/>
    <property type="match status" value="1"/>
</dbReference>
<keyword evidence="4" id="KW-0804">Transcription</keyword>
<dbReference type="GO" id="GO:0003700">
    <property type="term" value="F:DNA-binding transcription factor activity"/>
    <property type="evidence" value="ECO:0007669"/>
    <property type="project" value="InterPro"/>
</dbReference>
<dbReference type="PANTHER" id="PTHR30126">
    <property type="entry name" value="HTH-TYPE TRANSCRIPTIONAL REGULATOR"/>
    <property type="match status" value="1"/>
</dbReference>
<dbReference type="GO" id="GO:0000976">
    <property type="term" value="F:transcription cis-regulatory region binding"/>
    <property type="evidence" value="ECO:0007669"/>
    <property type="project" value="TreeGrafter"/>
</dbReference>
<dbReference type="InterPro" id="IPR036388">
    <property type="entry name" value="WH-like_DNA-bd_sf"/>
</dbReference>
<dbReference type="Proteomes" id="UP000475117">
    <property type="component" value="Chromosome"/>
</dbReference>
<dbReference type="InterPro" id="IPR036390">
    <property type="entry name" value="WH_DNA-bd_sf"/>
</dbReference>
<evidence type="ECO:0000256" key="3">
    <source>
        <dbReference type="ARBA" id="ARBA00023125"/>
    </source>
</evidence>
<dbReference type="Gene3D" id="1.10.10.10">
    <property type="entry name" value="Winged helix-like DNA-binding domain superfamily/Winged helix DNA-binding domain"/>
    <property type="match status" value="1"/>
</dbReference>
<dbReference type="EMBL" id="CP066776">
    <property type="protein sequence ID" value="QQL45334.1"/>
    <property type="molecule type" value="Genomic_DNA"/>
</dbReference>
<protein>
    <submittedName>
        <fullName evidence="5">LysR family transcriptional regulator</fullName>
    </submittedName>
</protein>
<evidence type="ECO:0000313" key="5">
    <source>
        <dbReference type="EMBL" id="QQL45334.1"/>
    </source>
</evidence>
<evidence type="ECO:0000256" key="1">
    <source>
        <dbReference type="ARBA" id="ARBA00009437"/>
    </source>
</evidence>
<dbReference type="InterPro" id="IPR005119">
    <property type="entry name" value="LysR_subst-bd"/>
</dbReference>
<comment type="similarity">
    <text evidence="1">Belongs to the LysR transcriptional regulatory family.</text>
</comment>
<accession>A0A6B3L5H8</accession>
<keyword evidence="6" id="KW-1185">Reference proteome</keyword>
<dbReference type="KEGG" id="soa:G3M56_001725"/>
<organism evidence="5 6">
    <name type="scientific">Sulfuriroseicoccus oceanibius</name>
    <dbReference type="NCBI Taxonomy" id="2707525"/>
    <lineage>
        <taxon>Bacteria</taxon>
        <taxon>Pseudomonadati</taxon>
        <taxon>Verrucomicrobiota</taxon>
        <taxon>Verrucomicrobiia</taxon>
        <taxon>Verrucomicrobiales</taxon>
        <taxon>Verrucomicrobiaceae</taxon>
        <taxon>Sulfuriroseicoccus</taxon>
    </lineage>
</organism>
<dbReference type="SUPFAM" id="SSF46785">
    <property type="entry name" value="Winged helix' DNA-binding domain"/>
    <property type="match status" value="1"/>
</dbReference>
<dbReference type="PROSITE" id="PS50931">
    <property type="entry name" value="HTH_LYSR"/>
    <property type="match status" value="1"/>
</dbReference>
<evidence type="ECO:0000313" key="6">
    <source>
        <dbReference type="Proteomes" id="UP000475117"/>
    </source>
</evidence>